<dbReference type="EMBL" id="BBZA01000226">
    <property type="protein sequence ID" value="GAP64126.1"/>
    <property type="molecule type" value="Genomic_DNA"/>
</dbReference>
<accession>A0A0M8KBB8</accession>
<evidence type="ECO:0000313" key="3">
    <source>
        <dbReference type="Proteomes" id="UP000037784"/>
    </source>
</evidence>
<dbReference type="AlphaFoldDB" id="A0A0M8KBB8"/>
<protein>
    <recommendedName>
        <fullName evidence="5">DUF2877 domain-containing protein</fullName>
    </recommendedName>
</protein>
<reference evidence="3" key="3">
    <citation type="submission" date="2015-08" db="EMBL/GenBank/DDBJ databases">
        <title>Draft Genome Sequence of a Heterotrophic Facultative Anaerobic Bacterium Ardenticatena maritima Strain 110S.</title>
        <authorList>
            <person name="Kawaichi S."/>
            <person name="Yoshida T."/>
            <person name="Sako Y."/>
            <person name="Nakamura R."/>
        </authorList>
    </citation>
    <scope>NUCLEOTIDE SEQUENCE [LARGE SCALE GENOMIC DNA]</scope>
    <source>
        <strain evidence="3">110S</strain>
    </source>
</reference>
<name>A0A0M8KBB8_9CHLR</name>
<keyword evidence="3" id="KW-1185">Reference proteome</keyword>
<organism evidence="1 3">
    <name type="scientific">Ardenticatena maritima</name>
    <dbReference type="NCBI Taxonomy" id="872965"/>
    <lineage>
        <taxon>Bacteria</taxon>
        <taxon>Bacillati</taxon>
        <taxon>Chloroflexota</taxon>
        <taxon>Ardenticatenia</taxon>
        <taxon>Ardenticatenales</taxon>
        <taxon>Ardenticatenaceae</taxon>
        <taxon>Ardenticatena</taxon>
    </lineage>
</organism>
<reference evidence="1 3" key="1">
    <citation type="journal article" date="2015" name="Genome Announc.">
        <title>Draft Genome Sequence of a Heterotrophic Facultative Anaerobic Thermophilic Bacterium, Ardenticatena maritima Strain 110ST.</title>
        <authorList>
            <person name="Kawaichi S."/>
            <person name="Yoshida T."/>
            <person name="Sako Y."/>
            <person name="Nakamura R."/>
        </authorList>
    </citation>
    <scope>NUCLEOTIDE SEQUENCE [LARGE SCALE GENOMIC DNA]</scope>
    <source>
        <strain evidence="1 3">110S</strain>
    </source>
</reference>
<dbReference type="RefSeq" id="WP_054493868.1">
    <property type="nucleotide sequence ID" value="NZ_BBZA01000226.1"/>
</dbReference>
<gene>
    <name evidence="1" type="ORF">ARMA_2549</name>
    <name evidence="2" type="ORF">SE16_01370</name>
</gene>
<evidence type="ECO:0000313" key="4">
    <source>
        <dbReference type="Proteomes" id="UP000050502"/>
    </source>
</evidence>
<sequence>MSRTRIIARANAISWGERAAAQLHHDWLARVWTSEAEGALLLTDDGEMVRIVPHTIGDGDFYLVLDADAPPLQRLIPRGTYAWRVGNELWIGDSLTVRLPESPPWSGALDWRAFDTPPDVLARRLAWLGDALLARAPEGSFAGLLPELLAEQPMPDRADLPRDVRLFRWRAARVLRGLMPALQNGDMRTVETLTNRAAGLGPGSPPAGDHFLMGLIAGLRLWPAVIEASGLRVEPVLKRMIAGAAERTSLLGWMLLNDALNHVYAEPWHHLAALLREPPDARPPDEQREALMALLQAWLKRPDALASSGLAGFLLPFLWDQRHGEAE</sequence>
<evidence type="ECO:0000313" key="1">
    <source>
        <dbReference type="EMBL" id="GAP64126.1"/>
    </source>
</evidence>
<proteinExistence type="predicted"/>
<dbReference type="InterPro" id="IPR021530">
    <property type="entry name" value="AllH-like"/>
</dbReference>
<dbReference type="Proteomes" id="UP000037784">
    <property type="component" value="Unassembled WGS sequence"/>
</dbReference>
<dbReference type="InParanoid" id="A0A0M8KBB8"/>
<evidence type="ECO:0008006" key="5">
    <source>
        <dbReference type="Google" id="ProtNLM"/>
    </source>
</evidence>
<reference evidence="2 4" key="2">
    <citation type="submission" date="2015-07" db="EMBL/GenBank/DDBJ databases">
        <title>Whole genome sequence of Ardenticatena maritima DSM 23922.</title>
        <authorList>
            <person name="Hemp J."/>
            <person name="Ward L.M."/>
            <person name="Pace L.A."/>
            <person name="Fischer W.W."/>
        </authorList>
    </citation>
    <scope>NUCLEOTIDE SEQUENCE [LARGE SCALE GENOMIC DNA]</scope>
    <source>
        <strain evidence="2 4">110S</strain>
    </source>
</reference>
<dbReference type="Pfam" id="PF11392">
    <property type="entry name" value="AllH"/>
    <property type="match status" value="1"/>
</dbReference>
<comment type="caution">
    <text evidence="1">The sequence shown here is derived from an EMBL/GenBank/DDBJ whole genome shotgun (WGS) entry which is preliminary data.</text>
</comment>
<dbReference type="EMBL" id="LGKN01000003">
    <property type="protein sequence ID" value="KPL89183.1"/>
    <property type="molecule type" value="Genomic_DNA"/>
</dbReference>
<dbReference type="Proteomes" id="UP000050502">
    <property type="component" value="Unassembled WGS sequence"/>
</dbReference>
<dbReference type="STRING" id="872965.SE16_01370"/>
<evidence type="ECO:0000313" key="2">
    <source>
        <dbReference type="EMBL" id="KPL89183.1"/>
    </source>
</evidence>